<gene>
    <name evidence="2" type="ORF">GCM10012285_63950</name>
</gene>
<dbReference type="Proteomes" id="UP000600080">
    <property type="component" value="Unassembled WGS sequence"/>
</dbReference>
<evidence type="ECO:0000313" key="3">
    <source>
        <dbReference type="Proteomes" id="UP000600080"/>
    </source>
</evidence>
<organism evidence="2 3">
    <name type="scientific">Streptomyces kronopolitis</name>
    <dbReference type="NCBI Taxonomy" id="1612435"/>
    <lineage>
        <taxon>Bacteria</taxon>
        <taxon>Bacillati</taxon>
        <taxon>Actinomycetota</taxon>
        <taxon>Actinomycetes</taxon>
        <taxon>Kitasatosporales</taxon>
        <taxon>Streptomycetaceae</taxon>
        <taxon>Streptomyces</taxon>
    </lineage>
</organism>
<proteinExistence type="predicted"/>
<keyword evidence="3" id="KW-1185">Reference proteome</keyword>
<reference evidence="3" key="1">
    <citation type="journal article" date="2019" name="Int. J. Syst. Evol. Microbiol.">
        <title>The Global Catalogue of Microorganisms (GCM) 10K type strain sequencing project: providing services to taxonomists for standard genome sequencing and annotation.</title>
        <authorList>
            <consortium name="The Broad Institute Genomics Platform"/>
            <consortium name="The Broad Institute Genome Sequencing Center for Infectious Disease"/>
            <person name="Wu L."/>
            <person name="Ma J."/>
        </authorList>
    </citation>
    <scope>NUCLEOTIDE SEQUENCE [LARGE SCALE GENOMIC DNA]</scope>
    <source>
        <strain evidence="3">CGMCC 4.7323</strain>
    </source>
</reference>
<comment type="caution">
    <text evidence="2">The sequence shown here is derived from an EMBL/GenBank/DDBJ whole genome shotgun (WGS) entry which is preliminary data.</text>
</comment>
<name>A0ABQ2K3X2_9ACTN</name>
<protein>
    <submittedName>
        <fullName evidence="2">Uncharacterized protein</fullName>
    </submittedName>
</protein>
<accession>A0ABQ2K3X2</accession>
<evidence type="ECO:0000256" key="1">
    <source>
        <dbReference type="SAM" id="MobiDB-lite"/>
    </source>
</evidence>
<feature type="region of interest" description="Disordered" evidence="1">
    <location>
        <begin position="45"/>
        <end position="72"/>
    </location>
</feature>
<evidence type="ECO:0000313" key="2">
    <source>
        <dbReference type="EMBL" id="GGN63196.1"/>
    </source>
</evidence>
<dbReference type="EMBL" id="BMND01000051">
    <property type="protein sequence ID" value="GGN63196.1"/>
    <property type="molecule type" value="Genomic_DNA"/>
</dbReference>
<sequence>MGKDPSEPGPGGHPWVRTAGAYGAGTAGLRAVAGVWAGSRAGRRGLSRYRPLSAGPRDTASDLRLCGARRTR</sequence>